<organism evidence="2 3">
    <name type="scientific">Nicotiana attenuata</name>
    <name type="common">Coyote tobacco</name>
    <dbReference type="NCBI Taxonomy" id="49451"/>
    <lineage>
        <taxon>Eukaryota</taxon>
        <taxon>Viridiplantae</taxon>
        <taxon>Streptophyta</taxon>
        <taxon>Embryophyta</taxon>
        <taxon>Tracheophyta</taxon>
        <taxon>Spermatophyta</taxon>
        <taxon>Magnoliopsida</taxon>
        <taxon>eudicotyledons</taxon>
        <taxon>Gunneridae</taxon>
        <taxon>Pentapetalae</taxon>
        <taxon>asterids</taxon>
        <taxon>lamiids</taxon>
        <taxon>Solanales</taxon>
        <taxon>Solanaceae</taxon>
        <taxon>Nicotianoideae</taxon>
        <taxon>Nicotianeae</taxon>
        <taxon>Nicotiana</taxon>
    </lineage>
</organism>
<proteinExistence type="predicted"/>
<keyword evidence="3" id="KW-1185">Reference proteome</keyword>
<dbReference type="Gramene" id="OIS96833">
    <property type="protein sequence ID" value="OIS96833"/>
    <property type="gene ID" value="A4A49_52318"/>
</dbReference>
<evidence type="ECO:0000313" key="2">
    <source>
        <dbReference type="EMBL" id="OIS96833.1"/>
    </source>
</evidence>
<comment type="caution">
    <text evidence="2">The sequence shown here is derived from an EMBL/GenBank/DDBJ whole genome shotgun (WGS) entry which is preliminary data.</text>
</comment>
<feature type="chain" id="PRO_5012678864" description="Thionin-like protein 2" evidence="1">
    <location>
        <begin position="21"/>
        <end position="102"/>
    </location>
</feature>
<dbReference type="AlphaFoldDB" id="A0A1J6HWS4"/>
<gene>
    <name evidence="2" type="ORF">A4A49_52318</name>
</gene>
<reference evidence="2" key="1">
    <citation type="submission" date="2016-11" db="EMBL/GenBank/DDBJ databases">
        <title>The genome of Nicotiana attenuata.</title>
        <authorList>
            <person name="Xu S."/>
            <person name="Brockmoeller T."/>
            <person name="Gaquerel E."/>
            <person name="Navarro A."/>
            <person name="Kuhl H."/>
            <person name="Gase K."/>
            <person name="Ling Z."/>
            <person name="Zhou W."/>
            <person name="Kreitzer C."/>
            <person name="Stanke M."/>
            <person name="Tang H."/>
            <person name="Lyons E."/>
            <person name="Pandey P."/>
            <person name="Pandey S.P."/>
            <person name="Timmermann B."/>
            <person name="Baldwin I.T."/>
        </authorList>
    </citation>
    <scope>NUCLEOTIDE SEQUENCE [LARGE SCALE GENOMIC DNA]</scope>
    <source>
        <strain evidence="2">UT</strain>
    </source>
</reference>
<protein>
    <recommendedName>
        <fullName evidence="4">Thionin-like protein 2</fullName>
    </recommendedName>
</protein>
<name>A0A1J6HWS4_NICAT</name>
<evidence type="ECO:0008006" key="4">
    <source>
        <dbReference type="Google" id="ProtNLM"/>
    </source>
</evidence>
<evidence type="ECO:0000256" key="1">
    <source>
        <dbReference type="SAM" id="SignalP"/>
    </source>
</evidence>
<feature type="signal peptide" evidence="1">
    <location>
        <begin position="1"/>
        <end position="20"/>
    </location>
</feature>
<dbReference type="Proteomes" id="UP000187609">
    <property type="component" value="Unassembled WGS sequence"/>
</dbReference>
<dbReference type="EMBL" id="MJEQ01037193">
    <property type="protein sequence ID" value="OIS96833.1"/>
    <property type="molecule type" value="Genomic_DNA"/>
</dbReference>
<accession>A0A1J6HWS4</accession>
<sequence length="102" mass="11136">MNFNKVLGAIFLIVSILANAETTNNEAVGDDGISCKAKCILACALSSTPHCLDDCLKQCQLSVTPQVLNCNFTCSIERCSKFREDSKLMGNCLEECSTRYCN</sequence>
<keyword evidence="1" id="KW-0732">Signal</keyword>
<evidence type="ECO:0000313" key="3">
    <source>
        <dbReference type="Proteomes" id="UP000187609"/>
    </source>
</evidence>